<name>Q981U1_RHILO</name>
<evidence type="ECO:0000313" key="2">
    <source>
        <dbReference type="Proteomes" id="UP000000552"/>
    </source>
</evidence>
<dbReference type="AlphaFoldDB" id="Q981U1"/>
<organism evidence="1 2">
    <name type="scientific">Mesorhizobium japonicum (strain LMG 29417 / CECT 9101 / MAFF 303099)</name>
    <name type="common">Mesorhizobium loti (strain MAFF 303099)</name>
    <dbReference type="NCBI Taxonomy" id="266835"/>
    <lineage>
        <taxon>Bacteria</taxon>
        <taxon>Pseudomonadati</taxon>
        <taxon>Pseudomonadota</taxon>
        <taxon>Alphaproteobacteria</taxon>
        <taxon>Hyphomicrobiales</taxon>
        <taxon>Phyllobacteriaceae</taxon>
        <taxon>Mesorhizobium</taxon>
    </lineage>
</organism>
<sequence length="74" mass="8628">MLCKREQRYIGQQLSFSYERKQIILEKNGISCGLVGKEQRVTHTAITGNKRLGEVRLPHRPDFEPETLAQRFVK</sequence>
<geneLocation type="plasmid" evidence="1 2">
    <name>pMLa</name>
</geneLocation>
<dbReference type="HOGENOM" id="CLU_2685288_0_0_5"/>
<dbReference type="EMBL" id="BA000013">
    <property type="protein sequence ID" value="BAB54618.1"/>
    <property type="molecule type" value="Genomic_DNA"/>
</dbReference>
<protein>
    <submittedName>
        <fullName evidence="1">Transposase</fullName>
    </submittedName>
</protein>
<keyword evidence="1" id="KW-0614">Plasmid</keyword>
<proteinExistence type="predicted"/>
<dbReference type="Proteomes" id="UP000000552">
    <property type="component" value="Plasmid pMLa"/>
</dbReference>
<reference evidence="1 2" key="1">
    <citation type="journal article" date="2000" name="DNA Res.">
        <title>Complete genome structure of the nitrogen-fixing symbiotic bacterium Mesorhizobium loti.</title>
        <authorList>
            <person name="Kaneko T."/>
            <person name="Nakamura Y."/>
            <person name="Sato S."/>
            <person name="Asamizu E."/>
            <person name="Kato T."/>
            <person name="Sasamoto S."/>
            <person name="Watanabe A."/>
            <person name="Idesawa K."/>
            <person name="Ishikawa A."/>
            <person name="Kawashima K."/>
            <person name="Kimura T."/>
            <person name="Kishida Y."/>
            <person name="Kiyokawa C."/>
            <person name="Kohara M."/>
            <person name="Matsumoto M."/>
            <person name="Matsuno A."/>
            <person name="Mochizuki Y."/>
            <person name="Nakayama S."/>
            <person name="Nakazaki N."/>
            <person name="Shimpo S."/>
            <person name="Sugimoto M."/>
            <person name="Takeuchi C."/>
            <person name="Yamada M."/>
            <person name="Tabata S."/>
        </authorList>
    </citation>
    <scope>NUCLEOTIDE SEQUENCE [LARGE SCALE GENOMIC DNA]</scope>
    <source>
        <strain evidence="2">LMG 29417 / CECT 9101 / MAFF 303099</strain>
        <plasmid evidence="1 2">pMLa</plasmid>
    </source>
</reference>
<accession>Q981U1</accession>
<evidence type="ECO:0000313" key="1">
    <source>
        <dbReference type="EMBL" id="BAB54618.1"/>
    </source>
</evidence>
<dbReference type="KEGG" id="mlo:msr9234"/>
<gene>
    <name evidence="1" type="ordered locus">msr9234</name>
</gene>